<dbReference type="AlphaFoldDB" id="A0A1G8B7R8"/>
<organism evidence="1 2">
    <name type="scientific">Mucilaginibacter gossypii</name>
    <dbReference type="NCBI Taxonomy" id="551996"/>
    <lineage>
        <taxon>Bacteria</taxon>
        <taxon>Pseudomonadati</taxon>
        <taxon>Bacteroidota</taxon>
        <taxon>Sphingobacteriia</taxon>
        <taxon>Sphingobacteriales</taxon>
        <taxon>Sphingobacteriaceae</taxon>
        <taxon>Mucilaginibacter</taxon>
    </lineage>
</organism>
<keyword evidence="2" id="KW-1185">Reference proteome</keyword>
<reference evidence="2" key="1">
    <citation type="submission" date="2016-10" db="EMBL/GenBank/DDBJ databases">
        <authorList>
            <person name="Varghese N."/>
            <person name="Submissions S."/>
        </authorList>
    </citation>
    <scope>NUCLEOTIDE SEQUENCE [LARGE SCALE GENOMIC DNA]</scope>
    <source>
        <strain evidence="2">Gh-67</strain>
    </source>
</reference>
<protein>
    <submittedName>
        <fullName evidence="1">Uncharacterized protein</fullName>
    </submittedName>
</protein>
<evidence type="ECO:0000313" key="2">
    <source>
        <dbReference type="Proteomes" id="UP000199705"/>
    </source>
</evidence>
<proteinExistence type="predicted"/>
<gene>
    <name evidence="1" type="ORF">SAMN05192573_108115</name>
</gene>
<dbReference type="EMBL" id="FNCG01000008">
    <property type="protein sequence ID" value="SDH29043.1"/>
    <property type="molecule type" value="Genomic_DNA"/>
</dbReference>
<dbReference type="RefSeq" id="WP_091169369.1">
    <property type="nucleotide sequence ID" value="NZ_FNCG01000008.1"/>
</dbReference>
<sequence>MDRINIKCSIEGQEAELQLDKKAMPGEAGPCFMITANGCFKGYISRQKNGSYKSLGTSYYTNTDLQLITDQLSKSAQ</sequence>
<evidence type="ECO:0000313" key="1">
    <source>
        <dbReference type="EMBL" id="SDH29043.1"/>
    </source>
</evidence>
<dbReference type="STRING" id="551996.SAMN05192573_108115"/>
<accession>A0A1G8B7R8</accession>
<dbReference type="Proteomes" id="UP000199705">
    <property type="component" value="Unassembled WGS sequence"/>
</dbReference>
<name>A0A1G8B7R8_9SPHI</name>